<dbReference type="Pfam" id="PF21130">
    <property type="entry name" value="YgfZ_barrel"/>
    <property type="match status" value="1"/>
</dbReference>
<gene>
    <name evidence="6" type="primary">ygfZ</name>
    <name evidence="6" type="ORF">D9V74_02055</name>
</gene>
<sequence>MSSFILLQDVIYLSNQLSLTMILLKEWSLVYVSGVDSKKYLQNQLTIDMNMLLKTQHTLCAHCNINGKVWSTMRLFHYQKGYAYIQRKTISKIQIKEIQKYSIFSKIQFHELNNIVLIGFAGFETKSFLLTMFIKIPNKNCPVIHQNNITLLWYSEPSERFLLIFSVLEFELFKNKINKKIFFNNSKQWLSLEIEAGFPVIDAICSKKFTPQAINLDLLNAINFNKGCYYGQEIIARIFFKNSNKYFLYSLISMENIFPKIGSCIEVQINKKWLKIGVLLSFVNIKYDKTYIQVVLDKSVNIDSSFRVYGFKNIFFKRNKVCI</sequence>
<dbReference type="GO" id="GO:0005542">
    <property type="term" value="F:folic acid binding"/>
    <property type="evidence" value="ECO:0007669"/>
    <property type="project" value="UniProtKB-UniRule"/>
</dbReference>
<dbReference type="OrthoDB" id="9796287at2"/>
<reference evidence="6 7" key="2">
    <citation type="submission" date="2019-05" db="EMBL/GenBank/DDBJ databases">
        <title>Genome evolution of the obligate endosymbiont Buchnera aphidicola.</title>
        <authorList>
            <person name="Moran N.A."/>
        </authorList>
    </citation>
    <scope>NUCLEOTIDE SEQUENCE [LARGE SCALE GENOMIC DNA]</scope>
    <source>
        <strain evidence="6 7">Msa</strain>
    </source>
</reference>
<dbReference type="EMBL" id="CP034864">
    <property type="protein sequence ID" value="QCI23953.1"/>
    <property type="molecule type" value="Genomic_DNA"/>
</dbReference>
<dbReference type="GO" id="GO:0005737">
    <property type="term" value="C:cytoplasm"/>
    <property type="evidence" value="ECO:0007669"/>
    <property type="project" value="UniProtKB-SubCell"/>
</dbReference>
<accession>A0A4D6Y5Y4</accession>
<evidence type="ECO:0000256" key="3">
    <source>
        <dbReference type="ARBA" id="ARBA00022954"/>
    </source>
</evidence>
<dbReference type="NCBIfam" id="NF007110">
    <property type="entry name" value="PRK09559.1"/>
    <property type="match status" value="1"/>
</dbReference>
<keyword evidence="1 4" id="KW-0963">Cytoplasm</keyword>
<evidence type="ECO:0000313" key="7">
    <source>
        <dbReference type="Proteomes" id="UP000298745"/>
    </source>
</evidence>
<evidence type="ECO:0000256" key="2">
    <source>
        <dbReference type="ARBA" id="ARBA00022694"/>
    </source>
</evidence>
<dbReference type="InterPro" id="IPR045179">
    <property type="entry name" value="YgfZ/GcvT"/>
</dbReference>
<feature type="binding site" evidence="4">
    <location>
        <position position="27"/>
    </location>
    <ligand>
        <name>folate</name>
        <dbReference type="ChEBI" id="CHEBI:62501"/>
    </ligand>
</feature>
<dbReference type="Gene3D" id="3.30.70.1630">
    <property type="match status" value="1"/>
</dbReference>
<dbReference type="HAMAP" id="MF_01175">
    <property type="entry name" value="tRNA_modifying_YgfZ"/>
    <property type="match status" value="1"/>
</dbReference>
<dbReference type="AlphaFoldDB" id="A0A4D6Y5Y4"/>
<dbReference type="InterPro" id="IPR029043">
    <property type="entry name" value="GcvT/YgfZ_C"/>
</dbReference>
<keyword evidence="3 4" id="KW-0290">Folate-binding</keyword>
<comment type="similarity">
    <text evidence="4">Belongs to the tRNA-modifying YgfZ family.</text>
</comment>
<organism evidence="6 7">
    <name type="scientific">Buchnera aphidicola</name>
    <name type="common">Macrosiphoniella sanborni</name>
    <dbReference type="NCBI Taxonomy" id="1241865"/>
    <lineage>
        <taxon>Bacteria</taxon>
        <taxon>Pseudomonadati</taxon>
        <taxon>Pseudomonadota</taxon>
        <taxon>Gammaproteobacteria</taxon>
        <taxon>Enterobacterales</taxon>
        <taxon>Erwiniaceae</taxon>
        <taxon>Buchnera</taxon>
    </lineage>
</organism>
<comment type="function">
    <text evidence="4">Folate-binding protein involved in regulating the level of ATP-DnaA and in the modification of some tRNAs. It is probably a key factor in regulatory networks that act via tRNA modification, such as initiation of chromosomal replication.</text>
</comment>
<dbReference type="PANTHER" id="PTHR22602:SF0">
    <property type="entry name" value="TRANSFERASE CAF17, MITOCHONDRIAL-RELATED"/>
    <property type="match status" value="1"/>
</dbReference>
<feature type="domain" description="tRNA-modifying protein YgfZ-like beta-barrel" evidence="5">
    <location>
        <begin position="244"/>
        <end position="309"/>
    </location>
</feature>
<dbReference type="SUPFAM" id="SSF101790">
    <property type="entry name" value="Aminomethyltransferase beta-barrel domain"/>
    <property type="match status" value="1"/>
</dbReference>
<dbReference type="Gene3D" id="3.30.70.1400">
    <property type="entry name" value="Aminomethyltransferase beta-barrel domains"/>
    <property type="match status" value="1"/>
</dbReference>
<evidence type="ECO:0000259" key="5">
    <source>
        <dbReference type="Pfam" id="PF21130"/>
    </source>
</evidence>
<dbReference type="Gene3D" id="2.40.30.160">
    <property type="match status" value="1"/>
</dbReference>
<evidence type="ECO:0000256" key="1">
    <source>
        <dbReference type="ARBA" id="ARBA00022490"/>
    </source>
</evidence>
<reference evidence="6 7" key="1">
    <citation type="submission" date="2018-12" db="EMBL/GenBank/DDBJ databases">
        <authorList>
            <person name="Chong R.A."/>
        </authorList>
    </citation>
    <scope>NUCLEOTIDE SEQUENCE [LARGE SCALE GENOMIC DNA]</scope>
    <source>
        <strain evidence="6 7">Msa</strain>
    </source>
</reference>
<dbReference type="RefSeq" id="WP_158362834.1">
    <property type="nucleotide sequence ID" value="NZ_CP034864.1"/>
</dbReference>
<dbReference type="SUPFAM" id="SSF103025">
    <property type="entry name" value="Folate-binding domain"/>
    <property type="match status" value="1"/>
</dbReference>
<dbReference type="GO" id="GO:0008033">
    <property type="term" value="P:tRNA processing"/>
    <property type="evidence" value="ECO:0007669"/>
    <property type="project" value="UniProtKB-UniRule"/>
</dbReference>
<dbReference type="PANTHER" id="PTHR22602">
    <property type="entry name" value="TRANSFERASE CAF17, MITOCHONDRIAL-RELATED"/>
    <property type="match status" value="1"/>
</dbReference>
<dbReference type="InterPro" id="IPR017703">
    <property type="entry name" value="YgfZ/GCV_T_CS"/>
</dbReference>
<name>A0A4D6Y5Y4_9GAMM</name>
<protein>
    <recommendedName>
        <fullName evidence="4">tRNA-modifying protein YgfZ</fullName>
    </recommendedName>
</protein>
<dbReference type="NCBIfam" id="TIGR03317">
    <property type="entry name" value="ygfZ_signature"/>
    <property type="match status" value="1"/>
</dbReference>
<dbReference type="Proteomes" id="UP000298745">
    <property type="component" value="Chromosome"/>
</dbReference>
<evidence type="ECO:0000313" key="6">
    <source>
        <dbReference type="EMBL" id="QCI23953.1"/>
    </source>
</evidence>
<feature type="binding site" evidence="4">
    <location>
        <position position="189"/>
    </location>
    <ligand>
        <name>folate</name>
        <dbReference type="ChEBI" id="CHEBI:62501"/>
    </ligand>
</feature>
<dbReference type="GO" id="GO:0016226">
    <property type="term" value="P:iron-sulfur cluster assembly"/>
    <property type="evidence" value="ECO:0007669"/>
    <property type="project" value="TreeGrafter"/>
</dbReference>
<dbReference type="InterPro" id="IPR023758">
    <property type="entry name" value="tRNA-modifying_YgfZ"/>
</dbReference>
<proteinExistence type="inferred from homology"/>
<comment type="subcellular location">
    <subcellularLocation>
        <location evidence="4">Cytoplasm</location>
    </subcellularLocation>
</comment>
<keyword evidence="2 4" id="KW-0819">tRNA processing</keyword>
<dbReference type="InterPro" id="IPR048451">
    <property type="entry name" value="YgfZ_barrel"/>
</dbReference>
<evidence type="ECO:0000256" key="4">
    <source>
        <dbReference type="HAMAP-Rule" id="MF_01175"/>
    </source>
</evidence>
<dbReference type="GO" id="GO:0009451">
    <property type="term" value="P:RNA modification"/>
    <property type="evidence" value="ECO:0007669"/>
    <property type="project" value="InterPro"/>
</dbReference>